<feature type="domain" description="J" evidence="9">
    <location>
        <begin position="95"/>
        <end position="150"/>
    </location>
</feature>
<gene>
    <name evidence="10" type="ORF">METZ01_LOCUS14116</name>
</gene>
<evidence type="ECO:0000256" key="1">
    <source>
        <dbReference type="ARBA" id="ARBA00004434"/>
    </source>
</evidence>
<evidence type="ECO:0000256" key="4">
    <source>
        <dbReference type="ARBA" id="ARBA00022989"/>
    </source>
</evidence>
<proteinExistence type="inferred from homology"/>
<evidence type="ECO:0000256" key="2">
    <source>
        <dbReference type="ARBA" id="ARBA00022692"/>
    </source>
</evidence>
<dbReference type="AlphaFoldDB" id="A0A381P2V6"/>
<dbReference type="InterPro" id="IPR036869">
    <property type="entry name" value="J_dom_sf"/>
</dbReference>
<evidence type="ECO:0000256" key="5">
    <source>
        <dbReference type="ARBA" id="ARBA00023128"/>
    </source>
</evidence>
<keyword evidence="5" id="KW-0496">Mitochondrion</keyword>
<reference evidence="10" key="1">
    <citation type="submission" date="2018-05" db="EMBL/GenBank/DDBJ databases">
        <authorList>
            <person name="Lanie J.A."/>
            <person name="Ng W.-L."/>
            <person name="Kazmierczak K.M."/>
            <person name="Andrzejewski T.M."/>
            <person name="Davidsen T.M."/>
            <person name="Wayne K.J."/>
            <person name="Tettelin H."/>
            <person name="Glass J.I."/>
            <person name="Rusch D."/>
            <person name="Podicherti R."/>
            <person name="Tsui H.-C.T."/>
            <person name="Winkler M.E."/>
        </authorList>
    </citation>
    <scope>NUCLEOTIDE SEQUENCE</scope>
</reference>
<dbReference type="PANTHER" id="PTHR12763:SF28">
    <property type="entry name" value="GEO10507P1-RELATED"/>
    <property type="match status" value="1"/>
</dbReference>
<dbReference type="SMART" id="SM00271">
    <property type="entry name" value="DnaJ"/>
    <property type="match status" value="1"/>
</dbReference>
<dbReference type="PANTHER" id="PTHR12763">
    <property type="match status" value="1"/>
</dbReference>
<keyword evidence="4 8" id="KW-1133">Transmembrane helix</keyword>
<comment type="similarity">
    <text evidence="7">Belongs to the TIM14 family.</text>
</comment>
<evidence type="ECO:0000259" key="9">
    <source>
        <dbReference type="PROSITE" id="PS50076"/>
    </source>
</evidence>
<keyword evidence="3" id="KW-0999">Mitochondrion inner membrane</keyword>
<organism evidence="10">
    <name type="scientific">marine metagenome</name>
    <dbReference type="NCBI Taxonomy" id="408172"/>
    <lineage>
        <taxon>unclassified sequences</taxon>
        <taxon>metagenomes</taxon>
        <taxon>ecological metagenomes</taxon>
    </lineage>
</organism>
<protein>
    <recommendedName>
        <fullName evidence="9">J domain-containing protein</fullName>
    </recommendedName>
</protein>
<dbReference type="Gene3D" id="1.10.287.110">
    <property type="entry name" value="DnaJ domain"/>
    <property type="match status" value="1"/>
</dbReference>
<evidence type="ECO:0000313" key="10">
    <source>
        <dbReference type="EMBL" id="SUZ61262.1"/>
    </source>
</evidence>
<name>A0A381P2V6_9ZZZZ</name>
<keyword evidence="2 8" id="KW-0812">Transmembrane</keyword>
<dbReference type="GO" id="GO:0005743">
    <property type="term" value="C:mitochondrial inner membrane"/>
    <property type="evidence" value="ECO:0007669"/>
    <property type="project" value="UniProtKB-SubCell"/>
</dbReference>
<dbReference type="PROSITE" id="PS50076">
    <property type="entry name" value="DNAJ_2"/>
    <property type="match status" value="1"/>
</dbReference>
<evidence type="ECO:0000256" key="7">
    <source>
        <dbReference type="ARBA" id="ARBA00038105"/>
    </source>
</evidence>
<dbReference type="SUPFAM" id="SSF46565">
    <property type="entry name" value="Chaperone J-domain"/>
    <property type="match status" value="1"/>
</dbReference>
<comment type="subcellular location">
    <subcellularLocation>
        <location evidence="1">Mitochondrion inner membrane</location>
        <topology evidence="1">Single-pass membrane protein</topology>
    </subcellularLocation>
</comment>
<dbReference type="CDD" id="cd06257">
    <property type="entry name" value="DnaJ"/>
    <property type="match status" value="1"/>
</dbReference>
<dbReference type="EMBL" id="UINC01000791">
    <property type="protein sequence ID" value="SUZ61262.1"/>
    <property type="molecule type" value="Genomic_DNA"/>
</dbReference>
<keyword evidence="6 8" id="KW-0472">Membrane</keyword>
<sequence>MVFFLSGLIFLIFLILLTKYIISVEGKKIQRNINYLISIAAFIAGIVLLFRGIYHISGPLLLTSLWILRAKRIYDLFFKNRNNFNNNAKVTSKDEAYKILGLDFDATKDDIISAHKELIRKNHPDKGGSDYLSSKVNEARDILLKNIDRK</sequence>
<evidence type="ECO:0000256" key="3">
    <source>
        <dbReference type="ARBA" id="ARBA00022792"/>
    </source>
</evidence>
<feature type="transmembrane region" description="Helical" evidence="8">
    <location>
        <begin position="33"/>
        <end position="54"/>
    </location>
</feature>
<evidence type="ECO:0000256" key="8">
    <source>
        <dbReference type="SAM" id="Phobius"/>
    </source>
</evidence>
<evidence type="ECO:0000256" key="6">
    <source>
        <dbReference type="ARBA" id="ARBA00023136"/>
    </source>
</evidence>
<accession>A0A381P2V6</accession>
<dbReference type="InterPro" id="IPR001623">
    <property type="entry name" value="DnaJ_domain"/>
</dbReference>
<dbReference type="Pfam" id="PF00226">
    <property type="entry name" value="DnaJ"/>
    <property type="match status" value="1"/>
</dbReference>